<accession>A0AA38C0S8</accession>
<evidence type="ECO:0000313" key="3">
    <source>
        <dbReference type="Proteomes" id="UP000824469"/>
    </source>
</evidence>
<gene>
    <name evidence="2" type="ORF">KI387_042568</name>
</gene>
<feature type="non-terminal residue" evidence="2">
    <location>
        <position position="183"/>
    </location>
</feature>
<dbReference type="AlphaFoldDB" id="A0AA38C0S8"/>
<comment type="caution">
    <text evidence="2">The sequence shown here is derived from an EMBL/GenBank/DDBJ whole genome shotgun (WGS) entry which is preliminary data.</text>
</comment>
<sequence length="183" mass="21143">MAKQNMICWKELITGYSQNRHIDEALILFQKLPQINDVPGQQRLQNLGAVEFFQQILSPLNRSSRGLLLQGITNQFFLAVASLFQARIVLQGRSVDILYWAVQYLLWTLAGQQFDWCTYLSNRIKIDVSHARNANQSDKSKTVFSCCNYILAFYHEAFYEFQQAKIPTAINDKMIGLSLEEQQ</sequence>
<proteinExistence type="predicted"/>
<dbReference type="PROSITE" id="PS51375">
    <property type="entry name" value="PPR"/>
    <property type="match status" value="1"/>
</dbReference>
<evidence type="ECO:0000313" key="2">
    <source>
        <dbReference type="EMBL" id="KAH9292251.1"/>
    </source>
</evidence>
<dbReference type="EMBL" id="JAHRHJ020003210">
    <property type="protein sequence ID" value="KAH9292251.1"/>
    <property type="molecule type" value="Genomic_DNA"/>
</dbReference>
<organism evidence="2 3">
    <name type="scientific">Taxus chinensis</name>
    <name type="common">Chinese yew</name>
    <name type="synonym">Taxus wallichiana var. chinensis</name>
    <dbReference type="NCBI Taxonomy" id="29808"/>
    <lineage>
        <taxon>Eukaryota</taxon>
        <taxon>Viridiplantae</taxon>
        <taxon>Streptophyta</taxon>
        <taxon>Embryophyta</taxon>
        <taxon>Tracheophyta</taxon>
        <taxon>Spermatophyta</taxon>
        <taxon>Pinopsida</taxon>
        <taxon>Pinidae</taxon>
        <taxon>Conifers II</taxon>
        <taxon>Cupressales</taxon>
        <taxon>Taxaceae</taxon>
        <taxon>Taxus</taxon>
    </lineage>
</organism>
<dbReference type="Proteomes" id="UP000824469">
    <property type="component" value="Unassembled WGS sequence"/>
</dbReference>
<keyword evidence="3" id="KW-1185">Reference proteome</keyword>
<feature type="repeat" description="PPR" evidence="1">
    <location>
        <begin position="5"/>
        <end position="39"/>
    </location>
</feature>
<evidence type="ECO:0000256" key="1">
    <source>
        <dbReference type="PROSITE-ProRule" id="PRU00708"/>
    </source>
</evidence>
<reference evidence="2 3" key="1">
    <citation type="journal article" date="2021" name="Nat. Plants">
        <title>The Taxus genome provides insights into paclitaxel biosynthesis.</title>
        <authorList>
            <person name="Xiong X."/>
            <person name="Gou J."/>
            <person name="Liao Q."/>
            <person name="Li Y."/>
            <person name="Zhou Q."/>
            <person name="Bi G."/>
            <person name="Li C."/>
            <person name="Du R."/>
            <person name="Wang X."/>
            <person name="Sun T."/>
            <person name="Guo L."/>
            <person name="Liang H."/>
            <person name="Lu P."/>
            <person name="Wu Y."/>
            <person name="Zhang Z."/>
            <person name="Ro D.K."/>
            <person name="Shang Y."/>
            <person name="Huang S."/>
            <person name="Yan J."/>
        </authorList>
    </citation>
    <scope>NUCLEOTIDE SEQUENCE [LARGE SCALE GENOMIC DNA]</scope>
    <source>
        <strain evidence="2">Ta-2019</strain>
    </source>
</reference>
<protein>
    <submittedName>
        <fullName evidence="2">Uncharacterized protein</fullName>
    </submittedName>
</protein>
<dbReference type="InterPro" id="IPR002885">
    <property type="entry name" value="PPR_rpt"/>
</dbReference>
<name>A0AA38C0S8_TAXCH</name>